<name>A0A9Q1JSR1_9CARY</name>
<dbReference type="GO" id="GO:0016020">
    <property type="term" value="C:membrane"/>
    <property type="evidence" value="ECO:0007669"/>
    <property type="project" value="TreeGrafter"/>
</dbReference>
<gene>
    <name evidence="3" type="ORF">Cgig2_024713</name>
</gene>
<dbReference type="OrthoDB" id="1056237at2759"/>
<feature type="transmembrane region" description="Helical" evidence="2">
    <location>
        <begin position="324"/>
        <end position="346"/>
    </location>
</feature>
<feature type="compositionally biased region" description="Low complexity" evidence="1">
    <location>
        <begin position="32"/>
        <end position="44"/>
    </location>
</feature>
<reference evidence="3" key="1">
    <citation type="submission" date="2022-04" db="EMBL/GenBank/DDBJ databases">
        <title>Carnegiea gigantea Genome sequencing and assembly v2.</title>
        <authorList>
            <person name="Copetti D."/>
            <person name="Sanderson M.J."/>
            <person name="Burquez A."/>
            <person name="Wojciechowski M.F."/>
        </authorList>
    </citation>
    <scope>NUCLEOTIDE SEQUENCE</scope>
    <source>
        <strain evidence="3">SGP5-SGP5p</strain>
        <tissue evidence="3">Aerial part</tissue>
    </source>
</reference>
<evidence type="ECO:0000313" key="3">
    <source>
        <dbReference type="EMBL" id="KAJ8430281.1"/>
    </source>
</evidence>
<evidence type="ECO:0000313" key="4">
    <source>
        <dbReference type="Proteomes" id="UP001153076"/>
    </source>
</evidence>
<dbReference type="AlphaFoldDB" id="A0A9Q1JSR1"/>
<evidence type="ECO:0000256" key="2">
    <source>
        <dbReference type="SAM" id="Phobius"/>
    </source>
</evidence>
<keyword evidence="2" id="KW-0472">Membrane</keyword>
<keyword evidence="2" id="KW-0812">Transmembrane</keyword>
<accession>A0A9Q1JSR1</accession>
<keyword evidence="2" id="KW-1133">Transmembrane helix</keyword>
<dbReference type="EMBL" id="JAKOGI010000809">
    <property type="protein sequence ID" value="KAJ8430281.1"/>
    <property type="molecule type" value="Genomic_DNA"/>
</dbReference>
<feature type="compositionally biased region" description="Basic and acidic residues" evidence="1">
    <location>
        <begin position="9"/>
        <end position="24"/>
    </location>
</feature>
<feature type="region of interest" description="Disordered" evidence="1">
    <location>
        <begin position="1"/>
        <end position="52"/>
    </location>
</feature>
<dbReference type="PANTHER" id="PTHR31414">
    <property type="entry name" value="TRANSMEMBRANE PROTEIN DDB_G0292058"/>
    <property type="match status" value="1"/>
</dbReference>
<keyword evidence="4" id="KW-1185">Reference proteome</keyword>
<organism evidence="3 4">
    <name type="scientific">Carnegiea gigantea</name>
    <dbReference type="NCBI Taxonomy" id="171969"/>
    <lineage>
        <taxon>Eukaryota</taxon>
        <taxon>Viridiplantae</taxon>
        <taxon>Streptophyta</taxon>
        <taxon>Embryophyta</taxon>
        <taxon>Tracheophyta</taxon>
        <taxon>Spermatophyta</taxon>
        <taxon>Magnoliopsida</taxon>
        <taxon>eudicotyledons</taxon>
        <taxon>Gunneridae</taxon>
        <taxon>Pentapetalae</taxon>
        <taxon>Caryophyllales</taxon>
        <taxon>Cactineae</taxon>
        <taxon>Cactaceae</taxon>
        <taxon>Cactoideae</taxon>
        <taxon>Echinocereeae</taxon>
        <taxon>Carnegiea</taxon>
    </lineage>
</organism>
<dbReference type="Proteomes" id="UP001153076">
    <property type="component" value="Unassembled WGS sequence"/>
</dbReference>
<dbReference type="PANTHER" id="PTHR31414:SF19">
    <property type="entry name" value="TRANSMEMBRANE PROTEIN"/>
    <property type="match status" value="1"/>
</dbReference>
<comment type="caution">
    <text evidence="3">The sequence shown here is derived from an EMBL/GenBank/DDBJ whole genome shotgun (WGS) entry which is preliminary data.</text>
</comment>
<dbReference type="InterPro" id="IPR040283">
    <property type="entry name" value="DDB_G0292058-like"/>
</dbReference>
<feature type="region of interest" description="Disordered" evidence="1">
    <location>
        <begin position="369"/>
        <end position="390"/>
    </location>
</feature>
<proteinExistence type="predicted"/>
<evidence type="ECO:0000256" key="1">
    <source>
        <dbReference type="SAM" id="MobiDB-lite"/>
    </source>
</evidence>
<sequence>MKGGHRFCTRREPAHSAQNKEARRSTARSRKQSSSDNPQNQQSNGANTKPYMPIRSKHLFHTQRNKLSARKRIPCHPGFYAEERAFDRSSYLVFIHDKFGNRECQLAVFGCWTRIIFLCWISTMTCWLLTGIDFSLHNFAEDTCTALEDFKENPQNSSLSSMLPCVDALKSQGVMVQIGQTVHTFITELNSNINVIPKELGINVARYNHVLGNERKICDPFSGPPDFTYLQGECPKNAIHIRDLPDILARFTCNDNKISMEPCKGYGKFLPETTYLMANAYIRSVQNLIDVYPYLEDLIHCSFVKDRVSDVVLHQCKPFRKCTYGLWVSTLCLSLCMTVLVLVWVAEVYLNWGRSFPWCSVLPIVTHENQQQGDPPSPPLAPPAQQDTSV</sequence>
<protein>
    <submittedName>
        <fullName evidence="3">Uncharacterized protein</fullName>
    </submittedName>
</protein>